<gene>
    <name evidence="8" type="ORF">SAMN02745121_04372</name>
</gene>
<dbReference type="SUPFAM" id="SSF56112">
    <property type="entry name" value="Protein kinase-like (PK-like)"/>
    <property type="match status" value="1"/>
</dbReference>
<keyword evidence="8" id="KW-0723">Serine/threonine-protein kinase</keyword>
<dbReference type="EMBL" id="FOMX01000014">
    <property type="protein sequence ID" value="SFE47323.1"/>
    <property type="molecule type" value="Genomic_DNA"/>
</dbReference>
<proteinExistence type="predicted"/>
<dbReference type="InterPro" id="IPR017441">
    <property type="entry name" value="Protein_kinase_ATP_BS"/>
</dbReference>
<feature type="binding site" evidence="5">
    <location>
        <position position="87"/>
    </location>
    <ligand>
        <name>ATP</name>
        <dbReference type="ChEBI" id="CHEBI:30616"/>
    </ligand>
</feature>
<dbReference type="InterPro" id="IPR008271">
    <property type="entry name" value="Ser/Thr_kinase_AS"/>
</dbReference>
<evidence type="ECO:0000313" key="9">
    <source>
        <dbReference type="Proteomes" id="UP000199400"/>
    </source>
</evidence>
<sequence length="709" mass="74812">MDPAGPDAEREQPGDLASSPGLPQRPEEDDALEARRMLAAVRRGLFGKSVPEVHVGRFALRRQLGCGGMGVVYEAWDPELGRAVAVKVLRPRSDAARSPEHRARLELEARAMARLQHPNVLTVYEVGEADGRTFVAMELATGGTLRAWLATPRSWRAVVERFVEAGRGLAAAHTAGLVHRDFKPENVFMHGHTARVGDFGLARQDGSDEPTDPEPLQAGVDPRWTRTGTTLGTPAYMAPEQWERATVDARADQFSFCVALYEALYGARPVVAGVPDLGVVAGATAVVPAPPRWLRAALERGLQRRPEQRWPTMHALVAELERGLQRGRRRAWLAAGLTSLALAVGVVLTGRGRIDCAGEGARVEAHWNAARAAALQAGLAATGVPYAEASGRAVAAILDARAGAWRAARVEACQAWADGARSDSLYARQVACLERRLGEFGATIELLVDADEQVAAGAVEAAAGLRGLERCQDAEALLAGDATVTIDSLADVQALAGLDRARAWLRLGVPARARAGALAALSRTPARMPASAEAHTLVGRAAADLGELAEAELALAEGFRRAYATGADEVAAEAATAMLGVVGGRPGADALVLRWARHARVAVRRAGLGAAEEVAVDDATAKASLSRGDLDAAEAALRAGLGRASAGGLADDLRLAPLHALSGELHRRAGRSSQARAAWQRALDLLAPQLGETHPRVLALRERIASLAR</sequence>
<dbReference type="InterPro" id="IPR000719">
    <property type="entry name" value="Prot_kinase_dom"/>
</dbReference>
<dbReference type="STRING" id="54.SAMN02745121_04372"/>
<evidence type="ECO:0000256" key="6">
    <source>
        <dbReference type="SAM" id="MobiDB-lite"/>
    </source>
</evidence>
<evidence type="ECO:0000256" key="2">
    <source>
        <dbReference type="ARBA" id="ARBA00022741"/>
    </source>
</evidence>
<evidence type="ECO:0000256" key="4">
    <source>
        <dbReference type="ARBA" id="ARBA00022840"/>
    </source>
</evidence>
<dbReference type="PROSITE" id="PS00108">
    <property type="entry name" value="PROTEIN_KINASE_ST"/>
    <property type="match status" value="1"/>
</dbReference>
<dbReference type="OrthoDB" id="9801841at2"/>
<dbReference type="RefSeq" id="WP_096332024.1">
    <property type="nucleotide sequence ID" value="NZ_FOMX01000014.1"/>
</dbReference>
<dbReference type="Gene3D" id="3.30.200.20">
    <property type="entry name" value="Phosphorylase Kinase, domain 1"/>
    <property type="match status" value="1"/>
</dbReference>
<dbReference type="PANTHER" id="PTHR43289:SF6">
    <property type="entry name" value="SERINE_THREONINE-PROTEIN KINASE NEKL-3"/>
    <property type="match status" value="1"/>
</dbReference>
<protein>
    <submittedName>
        <fullName evidence="8">Serine/threonine protein kinase</fullName>
    </submittedName>
</protein>
<evidence type="ECO:0000256" key="1">
    <source>
        <dbReference type="ARBA" id="ARBA00022679"/>
    </source>
</evidence>
<keyword evidence="3 8" id="KW-0418">Kinase</keyword>
<dbReference type="PANTHER" id="PTHR43289">
    <property type="entry name" value="MITOGEN-ACTIVATED PROTEIN KINASE KINASE KINASE 20-RELATED"/>
    <property type="match status" value="1"/>
</dbReference>
<feature type="region of interest" description="Disordered" evidence="6">
    <location>
        <begin position="201"/>
        <end position="232"/>
    </location>
</feature>
<dbReference type="InterPro" id="IPR011009">
    <property type="entry name" value="Kinase-like_dom_sf"/>
</dbReference>
<evidence type="ECO:0000256" key="3">
    <source>
        <dbReference type="ARBA" id="ARBA00022777"/>
    </source>
</evidence>
<feature type="region of interest" description="Disordered" evidence="6">
    <location>
        <begin position="1"/>
        <end position="29"/>
    </location>
</feature>
<name>A0A1I2AWC7_9BACT</name>
<evidence type="ECO:0000259" key="7">
    <source>
        <dbReference type="PROSITE" id="PS50011"/>
    </source>
</evidence>
<dbReference type="AlphaFoldDB" id="A0A1I2AWC7"/>
<feature type="domain" description="Protein kinase" evidence="7">
    <location>
        <begin position="58"/>
        <end position="333"/>
    </location>
</feature>
<evidence type="ECO:0000313" key="8">
    <source>
        <dbReference type="EMBL" id="SFE47323.1"/>
    </source>
</evidence>
<dbReference type="PROSITE" id="PS50011">
    <property type="entry name" value="PROTEIN_KINASE_DOM"/>
    <property type="match status" value="1"/>
</dbReference>
<dbReference type="Proteomes" id="UP000199400">
    <property type="component" value="Unassembled WGS sequence"/>
</dbReference>
<keyword evidence="1" id="KW-0808">Transferase</keyword>
<accession>A0A1I2AWC7</accession>
<organism evidence="8 9">
    <name type="scientific">Nannocystis exedens</name>
    <dbReference type="NCBI Taxonomy" id="54"/>
    <lineage>
        <taxon>Bacteria</taxon>
        <taxon>Pseudomonadati</taxon>
        <taxon>Myxococcota</taxon>
        <taxon>Polyangia</taxon>
        <taxon>Nannocystales</taxon>
        <taxon>Nannocystaceae</taxon>
        <taxon>Nannocystis</taxon>
    </lineage>
</organism>
<dbReference type="GO" id="GO:0005524">
    <property type="term" value="F:ATP binding"/>
    <property type="evidence" value="ECO:0007669"/>
    <property type="project" value="UniProtKB-UniRule"/>
</dbReference>
<keyword evidence="4 5" id="KW-0067">ATP-binding</keyword>
<dbReference type="GO" id="GO:0004674">
    <property type="term" value="F:protein serine/threonine kinase activity"/>
    <property type="evidence" value="ECO:0007669"/>
    <property type="project" value="UniProtKB-KW"/>
</dbReference>
<dbReference type="PROSITE" id="PS00107">
    <property type="entry name" value="PROTEIN_KINASE_ATP"/>
    <property type="match status" value="1"/>
</dbReference>
<dbReference type="Gene3D" id="1.10.510.10">
    <property type="entry name" value="Transferase(Phosphotransferase) domain 1"/>
    <property type="match status" value="1"/>
</dbReference>
<keyword evidence="2 5" id="KW-0547">Nucleotide-binding</keyword>
<evidence type="ECO:0000256" key="5">
    <source>
        <dbReference type="PROSITE-ProRule" id="PRU10141"/>
    </source>
</evidence>
<keyword evidence="9" id="KW-1185">Reference proteome</keyword>
<dbReference type="Pfam" id="PF00069">
    <property type="entry name" value="Pkinase"/>
    <property type="match status" value="1"/>
</dbReference>
<dbReference type="CDD" id="cd14014">
    <property type="entry name" value="STKc_PknB_like"/>
    <property type="match status" value="1"/>
</dbReference>
<reference evidence="9" key="1">
    <citation type="submission" date="2016-10" db="EMBL/GenBank/DDBJ databases">
        <authorList>
            <person name="Varghese N."/>
            <person name="Submissions S."/>
        </authorList>
    </citation>
    <scope>NUCLEOTIDE SEQUENCE [LARGE SCALE GENOMIC DNA]</scope>
    <source>
        <strain evidence="9">ATCC 25963</strain>
    </source>
</reference>